<keyword evidence="11" id="KW-0966">Cell projection</keyword>
<comment type="subcellular location">
    <subcellularLocation>
        <location evidence="10">Cell inner membrane</location>
    </subcellularLocation>
    <subcellularLocation>
        <location evidence="2">Cell membrane</location>
        <topology evidence="2">Single-pass membrane protein</topology>
    </subcellularLocation>
</comment>
<dbReference type="Proteomes" id="UP000248856">
    <property type="component" value="Unassembled WGS sequence"/>
</dbReference>
<evidence type="ECO:0000256" key="1">
    <source>
        <dbReference type="ARBA" id="ARBA00002254"/>
    </source>
</evidence>
<dbReference type="GO" id="GO:0006935">
    <property type="term" value="P:chemotaxis"/>
    <property type="evidence" value="ECO:0007669"/>
    <property type="project" value="UniProtKB-KW"/>
</dbReference>
<reference evidence="11 12" key="1">
    <citation type="submission" date="2018-06" db="EMBL/GenBank/DDBJ databases">
        <title>Genomic Encyclopedia of Archaeal and Bacterial Type Strains, Phase II (KMG-II): from individual species to whole genera.</title>
        <authorList>
            <person name="Goeker M."/>
        </authorList>
    </citation>
    <scope>NUCLEOTIDE SEQUENCE [LARGE SCALE GENOMIC DNA]</scope>
    <source>
        <strain evidence="11 12">CFPB 3232</strain>
    </source>
</reference>
<evidence type="ECO:0000256" key="5">
    <source>
        <dbReference type="ARBA" id="ARBA00022500"/>
    </source>
</evidence>
<dbReference type="Pfam" id="PF03748">
    <property type="entry name" value="FliL"/>
    <property type="match status" value="1"/>
</dbReference>
<keyword evidence="4" id="KW-1003">Cell membrane</keyword>
<dbReference type="GO" id="GO:0071973">
    <property type="term" value="P:bacterial-type flagellum-dependent cell motility"/>
    <property type="evidence" value="ECO:0007669"/>
    <property type="project" value="InterPro"/>
</dbReference>
<keyword evidence="12" id="KW-1185">Reference proteome</keyword>
<keyword evidence="11" id="KW-0282">Flagellum</keyword>
<dbReference type="RefSeq" id="WP_111880040.1">
    <property type="nucleotide sequence ID" value="NZ_CBCSGC010000044.1"/>
</dbReference>
<evidence type="ECO:0000256" key="4">
    <source>
        <dbReference type="ARBA" id="ARBA00022475"/>
    </source>
</evidence>
<evidence type="ECO:0000256" key="8">
    <source>
        <dbReference type="ARBA" id="ARBA00022989"/>
    </source>
</evidence>
<sequence length="167" mass="18340">MKKKRRLLTLVLSLLGAVVLLGGGAGAAWWFLRHQAAPAPADAATAVKAEAAKPKAEKISLQEAKYVSMDKVIVMLRSRPDQPLSHYLSVDLVFKTGPKAEKAVKEQLPALRSIAVRFLSTYTMEQASMATVDELTTAINRAYEERYRQDGGEMPFAEVLIGKLIIE</sequence>
<keyword evidence="10" id="KW-0997">Cell inner membrane</keyword>
<evidence type="ECO:0000313" key="11">
    <source>
        <dbReference type="EMBL" id="RAR76844.1"/>
    </source>
</evidence>
<proteinExistence type="inferred from homology"/>
<evidence type="ECO:0000256" key="10">
    <source>
        <dbReference type="RuleBase" id="RU364125"/>
    </source>
</evidence>
<dbReference type="GO" id="GO:0009425">
    <property type="term" value="C:bacterial-type flagellum basal body"/>
    <property type="evidence" value="ECO:0007669"/>
    <property type="project" value="InterPro"/>
</dbReference>
<keyword evidence="9 10" id="KW-0472">Membrane</keyword>
<dbReference type="InterPro" id="IPR005503">
    <property type="entry name" value="FliL"/>
</dbReference>
<organism evidence="11 12">
    <name type="scientific">Paracidovorax anthurii</name>
    <dbReference type="NCBI Taxonomy" id="78229"/>
    <lineage>
        <taxon>Bacteria</taxon>
        <taxon>Pseudomonadati</taxon>
        <taxon>Pseudomonadota</taxon>
        <taxon>Betaproteobacteria</taxon>
        <taxon>Burkholderiales</taxon>
        <taxon>Comamonadaceae</taxon>
        <taxon>Paracidovorax</taxon>
    </lineage>
</organism>
<keyword evidence="7 10" id="KW-0283">Flagellar rotation</keyword>
<keyword evidence="11" id="KW-0969">Cilium</keyword>
<comment type="similarity">
    <text evidence="3 10">Belongs to the FliL family.</text>
</comment>
<comment type="function">
    <text evidence="1 10">Controls the rotational direction of flagella during chemotaxis.</text>
</comment>
<keyword evidence="5 10" id="KW-0145">Chemotaxis</keyword>
<evidence type="ECO:0000256" key="6">
    <source>
        <dbReference type="ARBA" id="ARBA00022692"/>
    </source>
</evidence>
<evidence type="ECO:0000256" key="7">
    <source>
        <dbReference type="ARBA" id="ARBA00022779"/>
    </source>
</evidence>
<protein>
    <recommendedName>
        <fullName evidence="10">Flagellar protein FliL</fullName>
    </recommendedName>
</protein>
<keyword evidence="8" id="KW-1133">Transmembrane helix</keyword>
<accession>A0A328YTV3</accession>
<keyword evidence="6" id="KW-0812">Transmembrane</keyword>
<comment type="caution">
    <text evidence="11">The sequence shown here is derived from an EMBL/GenBank/DDBJ whole genome shotgun (WGS) entry which is preliminary data.</text>
</comment>
<dbReference type="AlphaFoldDB" id="A0A328YTV3"/>
<evidence type="ECO:0000313" key="12">
    <source>
        <dbReference type="Proteomes" id="UP000248856"/>
    </source>
</evidence>
<dbReference type="OrthoDB" id="7062113at2"/>
<evidence type="ECO:0000256" key="2">
    <source>
        <dbReference type="ARBA" id="ARBA00004162"/>
    </source>
</evidence>
<dbReference type="EMBL" id="QLTA01000042">
    <property type="protein sequence ID" value="RAR76844.1"/>
    <property type="molecule type" value="Genomic_DNA"/>
</dbReference>
<evidence type="ECO:0000256" key="3">
    <source>
        <dbReference type="ARBA" id="ARBA00008281"/>
    </source>
</evidence>
<evidence type="ECO:0000256" key="9">
    <source>
        <dbReference type="ARBA" id="ARBA00023136"/>
    </source>
</evidence>
<dbReference type="GO" id="GO:0005886">
    <property type="term" value="C:plasma membrane"/>
    <property type="evidence" value="ECO:0007669"/>
    <property type="project" value="UniProtKB-SubCell"/>
</dbReference>
<name>A0A328YTV3_9BURK</name>
<gene>
    <name evidence="11" type="ORF">AX018_104226</name>
</gene>